<dbReference type="EMBL" id="JAGPXD010000005">
    <property type="protein sequence ID" value="KAH7353759.1"/>
    <property type="molecule type" value="Genomic_DNA"/>
</dbReference>
<organism evidence="1 2">
    <name type="scientific">Plectosphaerella cucumerina</name>
    <dbReference type="NCBI Taxonomy" id="40658"/>
    <lineage>
        <taxon>Eukaryota</taxon>
        <taxon>Fungi</taxon>
        <taxon>Dikarya</taxon>
        <taxon>Ascomycota</taxon>
        <taxon>Pezizomycotina</taxon>
        <taxon>Sordariomycetes</taxon>
        <taxon>Hypocreomycetidae</taxon>
        <taxon>Glomerellales</taxon>
        <taxon>Plectosphaerellaceae</taxon>
        <taxon>Plectosphaerella</taxon>
    </lineage>
</organism>
<reference evidence="1" key="1">
    <citation type="journal article" date="2021" name="Nat. Commun.">
        <title>Genetic determinants of endophytism in the Arabidopsis root mycobiome.</title>
        <authorList>
            <person name="Mesny F."/>
            <person name="Miyauchi S."/>
            <person name="Thiergart T."/>
            <person name="Pickel B."/>
            <person name="Atanasova L."/>
            <person name="Karlsson M."/>
            <person name="Huettel B."/>
            <person name="Barry K.W."/>
            <person name="Haridas S."/>
            <person name="Chen C."/>
            <person name="Bauer D."/>
            <person name="Andreopoulos W."/>
            <person name="Pangilinan J."/>
            <person name="LaButti K."/>
            <person name="Riley R."/>
            <person name="Lipzen A."/>
            <person name="Clum A."/>
            <person name="Drula E."/>
            <person name="Henrissat B."/>
            <person name="Kohler A."/>
            <person name="Grigoriev I.V."/>
            <person name="Martin F.M."/>
            <person name="Hacquard S."/>
        </authorList>
    </citation>
    <scope>NUCLEOTIDE SEQUENCE</scope>
    <source>
        <strain evidence="1">MPI-CAGE-AT-0016</strain>
    </source>
</reference>
<keyword evidence="2" id="KW-1185">Reference proteome</keyword>
<evidence type="ECO:0000313" key="2">
    <source>
        <dbReference type="Proteomes" id="UP000813385"/>
    </source>
</evidence>
<comment type="caution">
    <text evidence="1">The sequence shown here is derived from an EMBL/GenBank/DDBJ whole genome shotgun (WGS) entry which is preliminary data.</text>
</comment>
<gene>
    <name evidence="1" type="ORF">B0T11DRAFT_120417</name>
</gene>
<dbReference type="AlphaFoldDB" id="A0A8K0TE84"/>
<accession>A0A8K0TE84</accession>
<name>A0A8K0TE84_9PEZI</name>
<protein>
    <submittedName>
        <fullName evidence="1">Uncharacterized protein</fullName>
    </submittedName>
</protein>
<sequence length="245" mass="27094">MGERAPIAGRWRSALWRPSHYVWALTEKRAMPGLPCFRHVSRMMLLLYADRSELLDRVYAGLRCDRRQGWAAVSDGVERGTFSRRHPVILLQERPAPGRRNAARATSDVGFRATHNGRPIRLGPSPAHSSIDVDPSMAACVSVSFGKATALSPRSPASSRCHQLDTEIAVAGRGDGREAGWLVCLYWIPARLPLTCSFVDFPDGFGLDAWLPAVPTRLASTTYVVGIRIFPICREVSVRLLQICC</sequence>
<evidence type="ECO:0000313" key="1">
    <source>
        <dbReference type="EMBL" id="KAH7353759.1"/>
    </source>
</evidence>
<proteinExistence type="predicted"/>
<dbReference type="Proteomes" id="UP000813385">
    <property type="component" value="Unassembled WGS sequence"/>
</dbReference>